<proteinExistence type="predicted"/>
<evidence type="ECO:0000256" key="5">
    <source>
        <dbReference type="ARBA" id="ARBA00022989"/>
    </source>
</evidence>
<dbReference type="InterPro" id="IPR016064">
    <property type="entry name" value="NAD/diacylglycerol_kinase_sf"/>
</dbReference>
<accession>A0ABU2MDE0</accession>
<evidence type="ECO:0000256" key="2">
    <source>
        <dbReference type="ARBA" id="ARBA00022475"/>
    </source>
</evidence>
<gene>
    <name evidence="8" type="ORF">RM479_19365</name>
</gene>
<dbReference type="Gene3D" id="2.60.200.40">
    <property type="match status" value="1"/>
</dbReference>
<evidence type="ECO:0000256" key="4">
    <source>
        <dbReference type="ARBA" id="ARBA00022801"/>
    </source>
</evidence>
<keyword evidence="3" id="KW-0812">Transmembrane</keyword>
<evidence type="ECO:0000256" key="1">
    <source>
        <dbReference type="ARBA" id="ARBA00004651"/>
    </source>
</evidence>
<dbReference type="SUPFAM" id="SSF111331">
    <property type="entry name" value="NAD kinase/diacylglycerol kinase-like"/>
    <property type="match status" value="1"/>
</dbReference>
<keyword evidence="6" id="KW-0472">Membrane</keyword>
<evidence type="ECO:0000313" key="8">
    <source>
        <dbReference type="EMBL" id="MDT0330580.1"/>
    </source>
</evidence>
<evidence type="ECO:0000256" key="3">
    <source>
        <dbReference type="ARBA" id="ARBA00022692"/>
    </source>
</evidence>
<dbReference type="Pfam" id="PF01569">
    <property type="entry name" value="PAP2"/>
    <property type="match status" value="1"/>
</dbReference>
<dbReference type="Pfam" id="PF00781">
    <property type="entry name" value="DAGK_cat"/>
    <property type="match status" value="1"/>
</dbReference>
<keyword evidence="9" id="KW-1185">Reference proteome</keyword>
<dbReference type="InterPro" id="IPR017438">
    <property type="entry name" value="ATP-NAD_kinase_N"/>
</dbReference>
<dbReference type="InterPro" id="IPR000326">
    <property type="entry name" value="PAP2/HPO"/>
</dbReference>
<comment type="subcellular location">
    <subcellularLocation>
        <location evidence="1">Cell membrane</location>
        <topology evidence="1">Multi-pass membrane protein</topology>
    </subcellularLocation>
</comment>
<sequence length="509" mass="54052">MRVLRPIDRLDRRLHRLVTGLGAPVLDPYTPKFVQATDNMAPWFLISATMAATGGPRARRTALRAMIAAAGANAISAGVKHLTDRPRPDVSGVPRSRLPYRDYGSSSFPSGHTAAAVGYAAGIAADAPRPLAALVAALAGTVAVSRVHSGVHYPGDVLGGALIGLGASLAARAMVPPRPELTHGATTLPEDVHHPGEAGGEALATGTLPGTGVTVVCNPRSADVLPAAVAEGATASNAIGTPSRIARALPGATIVSLSEDDDIVEVMDRAAKAGEVLAVAGGDGTVNAGARAAIDNDRPLLVIPDGTLNNFARTLGLTSVDVALRAFSDGRLARVDVGEVDGHLFLNTASFGSYPRMVERRDRWAPRIGKWPAFAWALWHDLREVAPTPAVVDGRPTKVWWAFVGNCRYRTHARVPALRESLVDGRLDVRVLGARSPFPRLRAVRDVLFGRHQRGEGYRERTARELVLTLPEEPRLLAVDGEVMEASRTVRFTKRPGALRVFVPRTERP</sequence>
<dbReference type="EMBL" id="JAVREP010000013">
    <property type="protein sequence ID" value="MDT0330580.1"/>
    <property type="molecule type" value="Genomic_DNA"/>
</dbReference>
<keyword evidence="5" id="KW-1133">Transmembrane helix</keyword>
<comment type="caution">
    <text evidence="8">The sequence shown here is derived from an EMBL/GenBank/DDBJ whole genome shotgun (WGS) entry which is preliminary data.</text>
</comment>
<protein>
    <submittedName>
        <fullName evidence="8">Phosphatase PAP2 family protein</fullName>
    </submittedName>
</protein>
<dbReference type="RefSeq" id="WP_311513124.1">
    <property type="nucleotide sequence ID" value="NZ_JAVREP010000013.1"/>
</dbReference>
<name>A0ABU2MDE0_9ACTN</name>
<dbReference type="InterPro" id="IPR001206">
    <property type="entry name" value="Diacylglycerol_kinase_cat_dom"/>
</dbReference>
<dbReference type="CDD" id="cd01610">
    <property type="entry name" value="PAP2_like"/>
    <property type="match status" value="1"/>
</dbReference>
<keyword evidence="4" id="KW-0378">Hydrolase</keyword>
<evidence type="ECO:0000259" key="7">
    <source>
        <dbReference type="PROSITE" id="PS50146"/>
    </source>
</evidence>
<dbReference type="Gene3D" id="3.40.50.10330">
    <property type="entry name" value="Probable inorganic polyphosphate/atp-NAD kinase, domain 1"/>
    <property type="match status" value="1"/>
</dbReference>
<dbReference type="PANTHER" id="PTHR14969:SF62">
    <property type="entry name" value="DECAPRENYLPHOSPHORYL-5-PHOSPHORIBOSE PHOSPHATASE RV3807C-RELATED"/>
    <property type="match status" value="1"/>
</dbReference>
<dbReference type="Proteomes" id="UP001183390">
    <property type="component" value="Unassembled WGS sequence"/>
</dbReference>
<organism evidence="8 9">
    <name type="scientific">Nocardiopsis lambiniae</name>
    <dbReference type="NCBI Taxonomy" id="3075539"/>
    <lineage>
        <taxon>Bacteria</taxon>
        <taxon>Bacillati</taxon>
        <taxon>Actinomycetota</taxon>
        <taxon>Actinomycetes</taxon>
        <taxon>Streptosporangiales</taxon>
        <taxon>Nocardiopsidaceae</taxon>
        <taxon>Nocardiopsis</taxon>
    </lineage>
</organism>
<dbReference type="Gene3D" id="1.20.144.10">
    <property type="entry name" value="Phosphatidic acid phosphatase type 2/haloperoxidase"/>
    <property type="match status" value="1"/>
</dbReference>
<dbReference type="PANTHER" id="PTHR14969">
    <property type="entry name" value="SPHINGOSINE-1-PHOSPHATE PHOSPHOHYDROLASE"/>
    <property type="match status" value="1"/>
</dbReference>
<evidence type="ECO:0000313" key="9">
    <source>
        <dbReference type="Proteomes" id="UP001183390"/>
    </source>
</evidence>
<dbReference type="SMART" id="SM00014">
    <property type="entry name" value="acidPPc"/>
    <property type="match status" value="1"/>
</dbReference>
<dbReference type="PROSITE" id="PS50146">
    <property type="entry name" value="DAGK"/>
    <property type="match status" value="1"/>
</dbReference>
<evidence type="ECO:0000256" key="6">
    <source>
        <dbReference type="ARBA" id="ARBA00023136"/>
    </source>
</evidence>
<dbReference type="InterPro" id="IPR036938">
    <property type="entry name" value="PAP2/HPO_sf"/>
</dbReference>
<keyword evidence="2" id="KW-1003">Cell membrane</keyword>
<dbReference type="SUPFAM" id="SSF48317">
    <property type="entry name" value="Acid phosphatase/Vanadium-dependent haloperoxidase"/>
    <property type="match status" value="1"/>
</dbReference>
<reference evidence="9" key="1">
    <citation type="submission" date="2023-07" db="EMBL/GenBank/DDBJ databases">
        <title>30 novel species of actinomycetes from the DSMZ collection.</title>
        <authorList>
            <person name="Nouioui I."/>
        </authorList>
    </citation>
    <scope>NUCLEOTIDE SEQUENCE [LARGE SCALE GENOMIC DNA]</scope>
    <source>
        <strain evidence="9">DSM 44743</strain>
    </source>
</reference>
<feature type="domain" description="DAGKc" evidence="7">
    <location>
        <begin position="259"/>
        <end position="344"/>
    </location>
</feature>